<feature type="region of interest" description="Disordered" evidence="1">
    <location>
        <begin position="89"/>
        <end position="108"/>
    </location>
</feature>
<proteinExistence type="predicted"/>
<dbReference type="OrthoDB" id="10250354at2759"/>
<evidence type="ECO:0000313" key="4">
    <source>
        <dbReference type="Proteomes" id="UP001150879"/>
    </source>
</evidence>
<feature type="compositionally biased region" description="Basic and acidic residues" evidence="1">
    <location>
        <begin position="368"/>
        <end position="382"/>
    </location>
</feature>
<dbReference type="PANTHER" id="PTHR44144:SF1">
    <property type="entry name" value="DNAJ HOMOLOG SUBFAMILY C MEMBER 9"/>
    <property type="match status" value="1"/>
</dbReference>
<name>A0A9W9M0P7_9EURO</name>
<feature type="compositionally biased region" description="Basic and acidic residues" evidence="1">
    <location>
        <begin position="232"/>
        <end position="264"/>
    </location>
</feature>
<dbReference type="GO" id="GO:0005634">
    <property type="term" value="C:nucleus"/>
    <property type="evidence" value="ECO:0007669"/>
    <property type="project" value="TreeGrafter"/>
</dbReference>
<dbReference type="Proteomes" id="UP001150879">
    <property type="component" value="Unassembled WGS sequence"/>
</dbReference>
<reference evidence="3" key="2">
    <citation type="journal article" date="2023" name="IMA Fungus">
        <title>Comparative genomic study of the Penicillium genus elucidates a diverse pangenome and 15 lateral gene transfer events.</title>
        <authorList>
            <person name="Petersen C."/>
            <person name="Sorensen T."/>
            <person name="Nielsen M.R."/>
            <person name="Sondergaard T.E."/>
            <person name="Sorensen J.L."/>
            <person name="Fitzpatrick D.A."/>
            <person name="Frisvad J.C."/>
            <person name="Nielsen K.L."/>
        </authorList>
    </citation>
    <scope>NUCLEOTIDE SEQUENCE</scope>
    <source>
        <strain evidence="3">IBT 16849</strain>
    </source>
</reference>
<dbReference type="SUPFAM" id="SSF46565">
    <property type="entry name" value="Chaperone J-domain"/>
    <property type="match status" value="1"/>
</dbReference>
<dbReference type="InterPro" id="IPR052594">
    <property type="entry name" value="J_domain-containing_protein"/>
</dbReference>
<dbReference type="GO" id="GO:0031072">
    <property type="term" value="F:heat shock protein binding"/>
    <property type="evidence" value="ECO:0007669"/>
    <property type="project" value="TreeGrafter"/>
</dbReference>
<dbReference type="PRINTS" id="PR00625">
    <property type="entry name" value="JDOMAIN"/>
</dbReference>
<feature type="region of interest" description="Disordered" evidence="1">
    <location>
        <begin position="277"/>
        <end position="488"/>
    </location>
</feature>
<dbReference type="EMBL" id="JAPQKP010000006">
    <property type="protein sequence ID" value="KAJ5184780.1"/>
    <property type="molecule type" value="Genomic_DNA"/>
</dbReference>
<feature type="compositionally biased region" description="Basic and acidic residues" evidence="1">
    <location>
        <begin position="184"/>
        <end position="207"/>
    </location>
</feature>
<dbReference type="SMART" id="SM00271">
    <property type="entry name" value="DnaJ"/>
    <property type="match status" value="1"/>
</dbReference>
<feature type="domain" description="J" evidence="2">
    <location>
        <begin position="8"/>
        <end position="76"/>
    </location>
</feature>
<dbReference type="PANTHER" id="PTHR44144">
    <property type="entry name" value="DNAJ HOMOLOG SUBFAMILY C MEMBER 9"/>
    <property type="match status" value="1"/>
</dbReference>
<feature type="compositionally biased region" description="Basic and acidic residues" evidence="1">
    <location>
        <begin position="422"/>
        <end position="435"/>
    </location>
</feature>
<keyword evidence="3" id="KW-0346">Stress response</keyword>
<accession>A0A9W9M0P7</accession>
<dbReference type="Pfam" id="PF00226">
    <property type="entry name" value="DnaJ"/>
    <property type="match status" value="1"/>
</dbReference>
<dbReference type="FunFam" id="1.10.287.110:FF:000073">
    <property type="entry name" value="DnaJ domain protein"/>
    <property type="match status" value="1"/>
</dbReference>
<keyword evidence="4" id="KW-1185">Reference proteome</keyword>
<sequence>MSIPPDIDPYAVLGVAKDATIPEIRAAHRKRVLKCHPDKIQDESQRIVAQEEFQNVQQAYELLSDDVRRTKHDQKVKIAELKRELLERRRTDSTYNSPRGSGGSTREFRNGHFMEERVPIEVFFEEELRFTDEPRSTTARKCEEFGLRSKTKQTEEKKKARTPMSMYHQVKEEREAAKATAKATHSDRAKMRDVERRRQAEAKRDTFESYAESDEETSDSSLPRRYHIKRTSLREQESRTRPSDSRRREHRYEEETDVEDHWQSKFDSQYFNAEDYIASKARSSKSPRRHHGHDSPEPELSGSRSTGRSTRTRRRSSSRDNSYEHLEPSRAYDARPPKLQPSATTPGIKGLRPFLNTRSATTTGVVRPKRESRDSTLYEMSREQLPSRTSRMRERNDSGYSSPSTPEMLPRGSSPKTSRYKVVTEPEHIVVEPKSSKYRSARSPDRDRVSSTRQTPKRSHTYTPEAPARVETRSARPSSRPHPDVEYITRPIEKDVKVKYGRAYKEEDVIYSPRQRYYPYDEEYRIPAAGRRQSAY</sequence>
<dbReference type="InterPro" id="IPR036869">
    <property type="entry name" value="J_dom_sf"/>
</dbReference>
<gene>
    <name evidence="3" type="ORF">N7472_009620</name>
</gene>
<organism evidence="3 4">
    <name type="scientific">Penicillium cf. griseofulvum</name>
    <dbReference type="NCBI Taxonomy" id="2972120"/>
    <lineage>
        <taxon>Eukaryota</taxon>
        <taxon>Fungi</taxon>
        <taxon>Dikarya</taxon>
        <taxon>Ascomycota</taxon>
        <taxon>Pezizomycotina</taxon>
        <taxon>Eurotiomycetes</taxon>
        <taxon>Eurotiomycetidae</taxon>
        <taxon>Eurotiales</taxon>
        <taxon>Aspergillaceae</taxon>
        <taxon>Penicillium</taxon>
    </lineage>
</organism>
<feature type="compositionally biased region" description="Basic and acidic residues" evidence="1">
    <location>
        <begin position="135"/>
        <end position="158"/>
    </location>
</feature>
<feature type="compositionally biased region" description="Basic and acidic residues" evidence="1">
    <location>
        <begin position="317"/>
        <end position="336"/>
    </location>
</feature>
<dbReference type="CDD" id="cd06257">
    <property type="entry name" value="DnaJ"/>
    <property type="match status" value="1"/>
</dbReference>
<dbReference type="PROSITE" id="PS50076">
    <property type="entry name" value="DNAJ_2"/>
    <property type="match status" value="1"/>
</dbReference>
<evidence type="ECO:0000259" key="2">
    <source>
        <dbReference type="PROSITE" id="PS50076"/>
    </source>
</evidence>
<feature type="compositionally biased region" description="Basic residues" evidence="1">
    <location>
        <begin position="282"/>
        <end position="292"/>
    </location>
</feature>
<evidence type="ECO:0000256" key="1">
    <source>
        <dbReference type="SAM" id="MobiDB-lite"/>
    </source>
</evidence>
<evidence type="ECO:0000313" key="3">
    <source>
        <dbReference type="EMBL" id="KAJ5184780.1"/>
    </source>
</evidence>
<feature type="region of interest" description="Disordered" evidence="1">
    <location>
        <begin position="135"/>
        <end position="265"/>
    </location>
</feature>
<dbReference type="GO" id="GO:0005737">
    <property type="term" value="C:cytoplasm"/>
    <property type="evidence" value="ECO:0007669"/>
    <property type="project" value="TreeGrafter"/>
</dbReference>
<dbReference type="InterPro" id="IPR001623">
    <property type="entry name" value="DnaJ_domain"/>
</dbReference>
<dbReference type="AlphaFoldDB" id="A0A9W9M0P7"/>
<comment type="caution">
    <text evidence="3">The sequence shown here is derived from an EMBL/GenBank/DDBJ whole genome shotgun (WGS) entry which is preliminary data.</text>
</comment>
<dbReference type="Gene3D" id="1.10.287.110">
    <property type="entry name" value="DnaJ domain"/>
    <property type="match status" value="1"/>
</dbReference>
<reference evidence="3" key="1">
    <citation type="submission" date="2022-11" db="EMBL/GenBank/DDBJ databases">
        <authorList>
            <person name="Petersen C."/>
        </authorList>
    </citation>
    <scope>NUCLEOTIDE SEQUENCE</scope>
    <source>
        <strain evidence="3">IBT 16849</strain>
    </source>
</reference>
<protein>
    <submittedName>
        <fullName evidence="3">Heat shock protein DnaJ</fullName>
    </submittedName>
</protein>